<dbReference type="PANTHER" id="PTHR30620:SF16">
    <property type="entry name" value="LYSOSOMAL BETA GLUCOSIDASE"/>
    <property type="match status" value="1"/>
</dbReference>
<accession>A0A0L6JSQ8</accession>
<dbReference type="Gene3D" id="3.40.50.1700">
    <property type="entry name" value="Glycoside hydrolase family 3 C-terminal domain"/>
    <property type="match status" value="1"/>
</dbReference>
<dbReference type="SUPFAM" id="SSF52279">
    <property type="entry name" value="Beta-D-glucan exohydrolase, C-terminal domain"/>
    <property type="match status" value="1"/>
</dbReference>
<dbReference type="InterPro" id="IPR036881">
    <property type="entry name" value="Glyco_hydro_3_C_sf"/>
</dbReference>
<dbReference type="SUPFAM" id="SSF49464">
    <property type="entry name" value="Carboxypeptidase regulatory domain-like"/>
    <property type="match status" value="1"/>
</dbReference>
<evidence type="ECO:0000256" key="2">
    <source>
        <dbReference type="ARBA" id="ARBA00005336"/>
    </source>
</evidence>
<dbReference type="STRING" id="398512.Bccel_4009"/>
<comment type="similarity">
    <text evidence="2 7">Belongs to the glycosyl hydrolase 3 family.</text>
</comment>
<name>A0A0L6JSQ8_9FIRM</name>
<evidence type="ECO:0000256" key="5">
    <source>
        <dbReference type="ARBA" id="ARBA00022801"/>
    </source>
</evidence>
<evidence type="ECO:0000256" key="3">
    <source>
        <dbReference type="ARBA" id="ARBA00012744"/>
    </source>
</evidence>
<dbReference type="InterPro" id="IPR001764">
    <property type="entry name" value="Glyco_hydro_3_N"/>
</dbReference>
<dbReference type="SUPFAM" id="SSF51445">
    <property type="entry name" value="(Trans)glycosidases"/>
    <property type="match status" value="1"/>
</dbReference>
<dbReference type="Pfam" id="PF00933">
    <property type="entry name" value="Glyco_hydro_3"/>
    <property type="match status" value="1"/>
</dbReference>
<dbReference type="PANTHER" id="PTHR30620">
    <property type="entry name" value="PERIPLASMIC BETA-GLUCOSIDASE-RELATED"/>
    <property type="match status" value="1"/>
</dbReference>
<dbReference type="PROSITE" id="PS51766">
    <property type="entry name" value="DOCKERIN"/>
    <property type="match status" value="1"/>
</dbReference>
<evidence type="ECO:0000256" key="7">
    <source>
        <dbReference type="RuleBase" id="RU361161"/>
    </source>
</evidence>
<dbReference type="InterPro" id="IPR019800">
    <property type="entry name" value="Glyco_hydro_3_AS"/>
</dbReference>
<dbReference type="eggNOG" id="COG1472">
    <property type="taxonomic scope" value="Bacteria"/>
</dbReference>
<dbReference type="Pfam" id="PF01915">
    <property type="entry name" value="Glyco_hydro_3_C"/>
    <property type="match status" value="1"/>
</dbReference>
<reference evidence="10" key="1">
    <citation type="submission" date="2015-07" db="EMBL/GenBank/DDBJ databases">
        <title>Near-Complete Genome Sequence of the Cellulolytic Bacterium Bacteroides (Pseudobacteroides) cellulosolvens ATCC 35603.</title>
        <authorList>
            <person name="Dassa B."/>
            <person name="Utturkar S.M."/>
            <person name="Klingeman D.M."/>
            <person name="Hurt R.A."/>
            <person name="Keller M."/>
            <person name="Xu J."/>
            <person name="Reddy Y.H.K."/>
            <person name="Borovok I."/>
            <person name="Grinberg I.R."/>
            <person name="Lamed R."/>
            <person name="Zhivin O."/>
            <person name="Bayer E.A."/>
            <person name="Brown S.D."/>
        </authorList>
    </citation>
    <scope>NUCLEOTIDE SEQUENCE [LARGE SCALE GENOMIC DNA]</scope>
    <source>
        <strain evidence="10">DSM 2933</strain>
    </source>
</reference>
<dbReference type="EC" id="3.2.1.21" evidence="3"/>
<organism evidence="9 10">
    <name type="scientific">Pseudobacteroides cellulosolvens ATCC 35603 = DSM 2933</name>
    <dbReference type="NCBI Taxonomy" id="398512"/>
    <lineage>
        <taxon>Bacteria</taxon>
        <taxon>Bacillati</taxon>
        <taxon>Bacillota</taxon>
        <taxon>Clostridia</taxon>
        <taxon>Eubacteriales</taxon>
        <taxon>Oscillospiraceae</taxon>
        <taxon>Pseudobacteroides</taxon>
    </lineage>
</organism>
<dbReference type="SUPFAM" id="SSF63446">
    <property type="entry name" value="Type I dockerin domain"/>
    <property type="match status" value="1"/>
</dbReference>
<dbReference type="InterPro" id="IPR002105">
    <property type="entry name" value="Dockerin_1_rpt"/>
</dbReference>
<dbReference type="OrthoDB" id="9805821at2"/>
<dbReference type="RefSeq" id="WP_081926734.1">
    <property type="nucleotide sequence ID" value="NZ_JQKC01000002.1"/>
</dbReference>
<dbReference type="Gene3D" id="3.20.20.300">
    <property type="entry name" value="Glycoside hydrolase, family 3, N-terminal domain"/>
    <property type="match status" value="1"/>
</dbReference>
<keyword evidence="5 7" id="KW-0378">Hydrolase</keyword>
<proteinExistence type="inferred from homology"/>
<dbReference type="Proteomes" id="UP000036923">
    <property type="component" value="Unassembled WGS sequence"/>
</dbReference>
<dbReference type="InterPro" id="IPR016134">
    <property type="entry name" value="Dockerin_dom"/>
</dbReference>
<evidence type="ECO:0000259" key="8">
    <source>
        <dbReference type="PROSITE" id="PS51766"/>
    </source>
</evidence>
<evidence type="ECO:0000313" key="9">
    <source>
        <dbReference type="EMBL" id="KNY28735.1"/>
    </source>
</evidence>
<dbReference type="InterPro" id="IPR036962">
    <property type="entry name" value="Glyco_hydro_3_N_sf"/>
</dbReference>
<sequence length="783" mass="84621">MLIGEKSIRKKSKSVLSIFVSAVTVSSLVFVNAPTNVKAANVYQDPSQPVESRVKDLLSRMTLDEKVGQMIQPERHTATADDVKNYYLGSILSGGGNVPLSNTPTGWCDMTDAYQKAAMSTRLQIPFIYGVDAVHGHNNLYGATIFPHNIGLGAANDEELVYKIGQITAKEVRATGVHWTFAPCIAVPQNEKWGRTYEGFSENTDIVTRLGVAATKGLQGDNYLTDLTKNDKILGCIKHFIGDGATTNGVDASDSVLTEDQIREKYLPPYIEAIKAGARTLMASFSSINGLECHGNKRLLTDILKNELKFDGFVVSDYEAIKDIDKANFRNCVKESVNAGVDMYMEPRMWKTVITHLKDLVGNGEVPMSRIDDAVTRILRVKIQLGLFEKPYADRSLMSQVGSADHRAVAREAVRKSLVLLKNDNKVLPLAKSGKKIFVAGKNADDLGNQCGGWTITWQGKSGNITQGTTILQGIKSAVNPGTTVTYNLNGYGAQGHDVAVVVVGETPYAEVKGDRTDVALSADDIQTINNVKSAGIPMVVVLVSGRPMIVTDQIKDSAAFVAAWLPGTEGNGVSDCLFGDYDFSGKLPMSWPSSNAQIPVNEGDGKTPLYQLGYGLKMKADEGYKLSGYVSPDFAVISAGTDLKQGFKVEVVGKQLNAVTDAKGYFEIKGLPLSTDGYSLKISKTGYLTRTISNILLTADKELSSQSSPVEMWVGDIPKNGIQDDAINMADVISLAKVFNAVSSDAHYESQFDLNLDGSINMSDIILLAKHFNATAANYPAV</sequence>
<dbReference type="AlphaFoldDB" id="A0A0L6JSQ8"/>
<dbReference type="InterPro" id="IPR002772">
    <property type="entry name" value="Glyco_hydro_3_C"/>
</dbReference>
<evidence type="ECO:0000313" key="10">
    <source>
        <dbReference type="Proteomes" id="UP000036923"/>
    </source>
</evidence>
<comment type="caution">
    <text evidence="9">The sequence shown here is derived from an EMBL/GenBank/DDBJ whole genome shotgun (WGS) entry which is preliminary data.</text>
</comment>
<evidence type="ECO:0000256" key="1">
    <source>
        <dbReference type="ARBA" id="ARBA00000448"/>
    </source>
</evidence>
<dbReference type="GO" id="GO:0009251">
    <property type="term" value="P:glucan catabolic process"/>
    <property type="evidence" value="ECO:0007669"/>
    <property type="project" value="TreeGrafter"/>
</dbReference>
<feature type="domain" description="Dockerin" evidence="8">
    <location>
        <begin position="711"/>
        <end position="782"/>
    </location>
</feature>
<dbReference type="FunFam" id="3.40.50.1700:FF:000002">
    <property type="entry name" value="Glycosyl hydrolase family protein"/>
    <property type="match status" value="1"/>
</dbReference>
<dbReference type="PATRIC" id="fig|398512.5.peg.4193"/>
<gene>
    <name evidence="9" type="ORF">Bccel_4009</name>
</gene>
<dbReference type="InterPro" id="IPR017853">
    <property type="entry name" value="GH"/>
</dbReference>
<dbReference type="Gene3D" id="2.60.40.4130">
    <property type="match status" value="1"/>
</dbReference>
<dbReference type="PROSITE" id="PS00448">
    <property type="entry name" value="CLOS_CELLULOSOME_RPT"/>
    <property type="match status" value="1"/>
</dbReference>
<dbReference type="InterPro" id="IPR036439">
    <property type="entry name" value="Dockerin_dom_sf"/>
</dbReference>
<dbReference type="PRINTS" id="PR00133">
    <property type="entry name" value="GLHYDRLASE3"/>
</dbReference>
<keyword evidence="6 7" id="KW-0326">Glycosidase</keyword>
<keyword evidence="4" id="KW-0732">Signal</keyword>
<keyword evidence="10" id="KW-1185">Reference proteome</keyword>
<evidence type="ECO:0000256" key="4">
    <source>
        <dbReference type="ARBA" id="ARBA00022729"/>
    </source>
</evidence>
<protein>
    <recommendedName>
        <fullName evidence="3">beta-glucosidase</fullName>
        <ecNumber evidence="3">3.2.1.21</ecNumber>
    </recommendedName>
</protein>
<dbReference type="InterPro" id="IPR051915">
    <property type="entry name" value="Cellulose_Degrad_GH3"/>
</dbReference>
<dbReference type="PROSITE" id="PS00775">
    <property type="entry name" value="GLYCOSYL_HYDROL_F3"/>
    <property type="match status" value="1"/>
</dbReference>
<evidence type="ECO:0000256" key="6">
    <source>
        <dbReference type="ARBA" id="ARBA00023295"/>
    </source>
</evidence>
<dbReference type="GO" id="GO:0008422">
    <property type="term" value="F:beta-glucosidase activity"/>
    <property type="evidence" value="ECO:0007669"/>
    <property type="project" value="UniProtKB-EC"/>
</dbReference>
<dbReference type="EMBL" id="LGTC01000001">
    <property type="protein sequence ID" value="KNY28735.1"/>
    <property type="molecule type" value="Genomic_DNA"/>
</dbReference>
<dbReference type="InterPro" id="IPR008969">
    <property type="entry name" value="CarboxyPept-like_regulatory"/>
</dbReference>
<comment type="catalytic activity">
    <reaction evidence="1">
        <text>Hydrolysis of terminal, non-reducing beta-D-glucosyl residues with release of beta-D-glucose.</text>
        <dbReference type="EC" id="3.2.1.21"/>
    </reaction>
</comment>